<feature type="domain" description="GAF" evidence="2">
    <location>
        <begin position="151"/>
        <end position="340"/>
    </location>
</feature>
<dbReference type="InterPro" id="IPR052016">
    <property type="entry name" value="Bact_Sigma-Reg"/>
</dbReference>
<dbReference type="InterPro" id="IPR035965">
    <property type="entry name" value="PAS-like_dom_sf"/>
</dbReference>
<dbReference type="InterPro" id="IPR036457">
    <property type="entry name" value="PPM-type-like_dom_sf"/>
</dbReference>
<dbReference type="Pfam" id="PF01590">
    <property type="entry name" value="GAF"/>
    <property type="match status" value="1"/>
</dbReference>
<dbReference type="Gene3D" id="3.30.450.20">
    <property type="entry name" value="PAS domain"/>
    <property type="match status" value="1"/>
</dbReference>
<evidence type="ECO:0000259" key="3">
    <source>
        <dbReference type="SMART" id="SM00331"/>
    </source>
</evidence>
<dbReference type="InterPro" id="IPR029016">
    <property type="entry name" value="GAF-like_dom_sf"/>
</dbReference>
<dbReference type="SUPFAM" id="SSF55785">
    <property type="entry name" value="PYP-like sensor domain (PAS domain)"/>
    <property type="match status" value="1"/>
</dbReference>
<dbReference type="RefSeq" id="WP_167981726.1">
    <property type="nucleotide sequence ID" value="NZ_JAATEJ010000003.1"/>
</dbReference>
<dbReference type="PANTHER" id="PTHR43156">
    <property type="entry name" value="STAGE II SPORULATION PROTEIN E-RELATED"/>
    <property type="match status" value="1"/>
</dbReference>
<evidence type="ECO:0000259" key="2">
    <source>
        <dbReference type="SMART" id="SM00065"/>
    </source>
</evidence>
<dbReference type="PANTHER" id="PTHR43156:SF2">
    <property type="entry name" value="STAGE II SPORULATION PROTEIN E"/>
    <property type="match status" value="1"/>
</dbReference>
<sequence length="580" mass="60672">MPDAGPGAGPGSAGAALGAYGDPWVWGALLHGTSAGVAVLDTDLRYVYVNPALALINGVDADAHIGRTIGDVVPGVDAGLDTLHQVLADGEPREMISSGQTRADSPHRLRVWRGSYHRLEDTHGRVRGLGAVIMEVSADREAQAELERTRERLELLDTAAVRIGRTLEVDRTCQELCDLLVEVIADAAGVELLAMSGSEGRRPPQDGVLRLRRVSLASVSSLREAVPQFGVPGEFVDYQPGSAIPSCLETGRPVTYNVPDDAEMGRSAPNTERVAAYRAAGIHSALIVPLAARGARLGTVTLIRAGSSPAFGDDDVDVAVALADRAAISMDNARRYSREHGIAVELQRALLAAPGIPHPQVDVATRYLPSGATDLVGGDWFDTLALPGGVTLLAMGDVMGHGVEAAVEMSHYRSMLRVVAGDGDAPDAVLRRMDGLLAAARTERPGTCLLALADPVRGGCWFANAGHLPPAVVAPDGVITLLDVPPGPPLGAELGGQYEAVYADWPADHTLLLYTDGLVERRGEDIDTSLARLGGLTLPNAQGPLDGLLARVVHRLAPTAAEDDVALLAARARPPRGAGS</sequence>
<keyword evidence="1" id="KW-0378">Hydrolase</keyword>
<dbReference type="SUPFAM" id="SSF81606">
    <property type="entry name" value="PP2C-like"/>
    <property type="match status" value="1"/>
</dbReference>
<dbReference type="InterPro" id="IPR003018">
    <property type="entry name" value="GAF"/>
</dbReference>
<keyword evidence="5" id="KW-1185">Reference proteome</keyword>
<dbReference type="Gene3D" id="3.30.450.40">
    <property type="match status" value="1"/>
</dbReference>
<name>A0ABX0ZKW3_9ACTN</name>
<protein>
    <submittedName>
        <fullName evidence="4">SpoIIE family protein phosphatase</fullName>
    </submittedName>
</protein>
<dbReference type="SMART" id="SM00331">
    <property type="entry name" value="PP2C_SIG"/>
    <property type="match status" value="1"/>
</dbReference>
<feature type="domain" description="PPM-type phosphatase" evidence="3">
    <location>
        <begin position="358"/>
        <end position="572"/>
    </location>
</feature>
<dbReference type="Gene3D" id="3.60.40.10">
    <property type="entry name" value="PPM-type phosphatase domain"/>
    <property type="match status" value="1"/>
</dbReference>
<dbReference type="InterPro" id="IPR013656">
    <property type="entry name" value="PAS_4"/>
</dbReference>
<reference evidence="4 5" key="1">
    <citation type="submission" date="2020-03" db="EMBL/GenBank/DDBJ databases">
        <title>WGS of actinomycetes isolated from Thailand.</title>
        <authorList>
            <person name="Thawai C."/>
        </authorList>
    </citation>
    <scope>NUCLEOTIDE SEQUENCE [LARGE SCALE GENOMIC DNA]</scope>
    <source>
        <strain evidence="4 5">PRB2-1</strain>
    </source>
</reference>
<gene>
    <name evidence="4" type="ORF">HCN08_05400</name>
</gene>
<accession>A0ABX0ZKW3</accession>
<dbReference type="Pfam" id="PF08448">
    <property type="entry name" value="PAS_4"/>
    <property type="match status" value="1"/>
</dbReference>
<evidence type="ECO:0000256" key="1">
    <source>
        <dbReference type="ARBA" id="ARBA00022801"/>
    </source>
</evidence>
<evidence type="ECO:0000313" key="5">
    <source>
        <dbReference type="Proteomes" id="UP000734511"/>
    </source>
</evidence>
<dbReference type="SMART" id="SM00065">
    <property type="entry name" value="GAF"/>
    <property type="match status" value="1"/>
</dbReference>
<dbReference type="Proteomes" id="UP000734511">
    <property type="component" value="Unassembled WGS sequence"/>
</dbReference>
<dbReference type="CDD" id="cd00130">
    <property type="entry name" value="PAS"/>
    <property type="match status" value="1"/>
</dbReference>
<organism evidence="4 5">
    <name type="scientific">Actinacidiphila epipremni</name>
    <dbReference type="NCBI Taxonomy" id="2053013"/>
    <lineage>
        <taxon>Bacteria</taxon>
        <taxon>Bacillati</taxon>
        <taxon>Actinomycetota</taxon>
        <taxon>Actinomycetes</taxon>
        <taxon>Kitasatosporales</taxon>
        <taxon>Streptomycetaceae</taxon>
        <taxon>Actinacidiphila</taxon>
    </lineage>
</organism>
<dbReference type="Pfam" id="PF07228">
    <property type="entry name" value="SpoIIE"/>
    <property type="match status" value="1"/>
</dbReference>
<comment type="caution">
    <text evidence="4">The sequence shown here is derived from an EMBL/GenBank/DDBJ whole genome shotgun (WGS) entry which is preliminary data.</text>
</comment>
<dbReference type="InterPro" id="IPR001932">
    <property type="entry name" value="PPM-type_phosphatase-like_dom"/>
</dbReference>
<proteinExistence type="predicted"/>
<evidence type="ECO:0000313" key="4">
    <source>
        <dbReference type="EMBL" id="NJP42849.1"/>
    </source>
</evidence>
<dbReference type="InterPro" id="IPR000014">
    <property type="entry name" value="PAS"/>
</dbReference>
<dbReference type="EMBL" id="JAATEJ010000003">
    <property type="protein sequence ID" value="NJP42849.1"/>
    <property type="molecule type" value="Genomic_DNA"/>
</dbReference>
<dbReference type="SUPFAM" id="SSF55781">
    <property type="entry name" value="GAF domain-like"/>
    <property type="match status" value="1"/>
</dbReference>